<dbReference type="PROSITE" id="PS50011">
    <property type="entry name" value="PROTEIN_KINASE_DOM"/>
    <property type="match status" value="1"/>
</dbReference>
<keyword evidence="17 31" id="KW-0418">Kinase</keyword>
<gene>
    <name evidence="31" type="ORF">M501DRAFT_1011940</name>
</gene>
<name>A0A9P4VP40_9PEZI</name>
<organism evidence="31 32">
    <name type="scientific">Patellaria atrata CBS 101060</name>
    <dbReference type="NCBI Taxonomy" id="1346257"/>
    <lineage>
        <taxon>Eukaryota</taxon>
        <taxon>Fungi</taxon>
        <taxon>Dikarya</taxon>
        <taxon>Ascomycota</taxon>
        <taxon>Pezizomycotina</taxon>
        <taxon>Dothideomycetes</taxon>
        <taxon>Dothideomycetes incertae sedis</taxon>
        <taxon>Patellariales</taxon>
        <taxon>Patellariaceae</taxon>
        <taxon>Patellaria</taxon>
    </lineage>
</organism>
<keyword evidence="12" id="KW-0723">Serine/threonine-protein kinase</keyword>
<evidence type="ECO:0000256" key="6">
    <source>
        <dbReference type="ARBA" id="ARBA00011534"/>
    </source>
</evidence>
<dbReference type="Pfam" id="PF06293">
    <property type="entry name" value="Kdo"/>
    <property type="match status" value="1"/>
</dbReference>
<feature type="domain" description="Protein kinase" evidence="30">
    <location>
        <begin position="19"/>
        <end position="274"/>
    </location>
</feature>
<evidence type="ECO:0000256" key="2">
    <source>
        <dbReference type="ARBA" id="ARBA00004123"/>
    </source>
</evidence>
<dbReference type="Proteomes" id="UP000799429">
    <property type="component" value="Unassembled WGS sequence"/>
</dbReference>
<dbReference type="GO" id="GO:0005524">
    <property type="term" value="F:ATP binding"/>
    <property type="evidence" value="ECO:0007669"/>
    <property type="project" value="UniProtKB-KW"/>
</dbReference>
<evidence type="ECO:0000256" key="19">
    <source>
        <dbReference type="ARBA" id="ARBA00022840"/>
    </source>
</evidence>
<evidence type="ECO:0000256" key="7">
    <source>
        <dbReference type="ARBA" id="ARBA00012513"/>
    </source>
</evidence>
<dbReference type="SUPFAM" id="SSF56112">
    <property type="entry name" value="Protein kinase-like (PK-like)"/>
    <property type="match status" value="1"/>
</dbReference>
<evidence type="ECO:0000256" key="16">
    <source>
        <dbReference type="ARBA" id="ARBA00022741"/>
    </source>
</evidence>
<dbReference type="EC" id="2.7.11.1" evidence="7"/>
<evidence type="ECO:0000313" key="31">
    <source>
        <dbReference type="EMBL" id="KAF2838393.1"/>
    </source>
</evidence>
<feature type="compositionally biased region" description="Polar residues" evidence="29">
    <location>
        <begin position="174"/>
        <end position="185"/>
    </location>
</feature>
<evidence type="ECO:0000256" key="3">
    <source>
        <dbReference type="ARBA" id="ARBA00004496"/>
    </source>
</evidence>
<evidence type="ECO:0000256" key="22">
    <source>
        <dbReference type="ARBA" id="ARBA00023159"/>
    </source>
</evidence>
<evidence type="ECO:0000256" key="17">
    <source>
        <dbReference type="ARBA" id="ARBA00022777"/>
    </source>
</evidence>
<evidence type="ECO:0000256" key="23">
    <source>
        <dbReference type="ARBA" id="ARBA00023163"/>
    </source>
</evidence>
<comment type="subcellular location">
    <subcellularLocation>
        <location evidence="4">Chromosome</location>
        <location evidence="4">Telomere</location>
    </subcellularLocation>
    <subcellularLocation>
        <location evidence="3">Cytoplasm</location>
    </subcellularLocation>
    <subcellularLocation>
        <location evidence="2">Nucleus</location>
    </subcellularLocation>
</comment>
<comment type="catalytic activity">
    <reaction evidence="28">
        <text>L-seryl-[protein] + ATP = O-phospho-L-seryl-[protein] + ADP + H(+)</text>
        <dbReference type="Rhea" id="RHEA:17989"/>
        <dbReference type="Rhea" id="RHEA-COMP:9863"/>
        <dbReference type="Rhea" id="RHEA-COMP:11604"/>
        <dbReference type="ChEBI" id="CHEBI:15378"/>
        <dbReference type="ChEBI" id="CHEBI:29999"/>
        <dbReference type="ChEBI" id="CHEBI:30616"/>
        <dbReference type="ChEBI" id="CHEBI:83421"/>
        <dbReference type="ChEBI" id="CHEBI:456216"/>
        <dbReference type="EC" id="2.7.11.1"/>
    </reaction>
</comment>
<evidence type="ECO:0000256" key="4">
    <source>
        <dbReference type="ARBA" id="ARBA00004574"/>
    </source>
</evidence>
<evidence type="ECO:0000256" key="15">
    <source>
        <dbReference type="ARBA" id="ARBA00022694"/>
    </source>
</evidence>
<evidence type="ECO:0000313" key="32">
    <source>
        <dbReference type="Proteomes" id="UP000799429"/>
    </source>
</evidence>
<comment type="function">
    <text evidence="1">Component of the EKC/KEOPS complex that is required for the formation of a threonylcarbamoyl group on adenosine at position 37 (t(6)A37) in tRNAs that read codons beginning with adenine. The complex is probably involved in the transfer of the threonylcarbamoyl moiety of threonylcarbamoyl-AMP (TC-AMP) to the N6 group of A37. BUD32 has ATPase activity in the context of the EKC/KEOPS complex and likely plays a supporting role to the catalytic subunit KAE1. The EKC/KEOPS complex also promotes both telomere uncapping and telomere elongation. The complex is required for efficient recruitment of transcriptional coactivators.</text>
</comment>
<dbReference type="PANTHER" id="PTHR12209:SF0">
    <property type="entry name" value="EKC_KEOPS COMPLEX SUBUNIT TP53RK"/>
    <property type="match status" value="1"/>
</dbReference>
<keyword evidence="14" id="KW-0808">Transferase</keyword>
<keyword evidence="16" id="KW-0547">Nucleotide-binding</keyword>
<dbReference type="NCBIfam" id="TIGR03724">
    <property type="entry name" value="arch_bud32"/>
    <property type="match status" value="1"/>
</dbReference>
<evidence type="ECO:0000256" key="21">
    <source>
        <dbReference type="ARBA" id="ARBA00023015"/>
    </source>
</evidence>
<keyword evidence="10" id="KW-0158">Chromosome</keyword>
<evidence type="ECO:0000256" key="5">
    <source>
        <dbReference type="ARBA" id="ARBA00010630"/>
    </source>
</evidence>
<evidence type="ECO:0000256" key="25">
    <source>
        <dbReference type="ARBA" id="ARBA00030980"/>
    </source>
</evidence>
<dbReference type="PANTHER" id="PTHR12209">
    <property type="entry name" value="NON-SPECIFIC SERINE/THREONINE PROTEIN KINASE"/>
    <property type="match status" value="1"/>
</dbReference>
<dbReference type="Gene3D" id="1.10.510.10">
    <property type="entry name" value="Transferase(Phosphotransferase) domain 1"/>
    <property type="match status" value="1"/>
</dbReference>
<comment type="similarity">
    <text evidence="5">Belongs to the protein kinase superfamily. BUD32 family.</text>
</comment>
<dbReference type="GO" id="GO:0016787">
    <property type="term" value="F:hydrolase activity"/>
    <property type="evidence" value="ECO:0007669"/>
    <property type="project" value="UniProtKB-KW"/>
</dbReference>
<evidence type="ECO:0000256" key="9">
    <source>
        <dbReference type="ARBA" id="ARBA00019973"/>
    </source>
</evidence>
<reference evidence="31" key="1">
    <citation type="journal article" date="2020" name="Stud. Mycol.">
        <title>101 Dothideomycetes genomes: a test case for predicting lifestyles and emergence of pathogens.</title>
        <authorList>
            <person name="Haridas S."/>
            <person name="Albert R."/>
            <person name="Binder M."/>
            <person name="Bloem J."/>
            <person name="Labutti K."/>
            <person name="Salamov A."/>
            <person name="Andreopoulos B."/>
            <person name="Baker S."/>
            <person name="Barry K."/>
            <person name="Bills G."/>
            <person name="Bluhm B."/>
            <person name="Cannon C."/>
            <person name="Castanera R."/>
            <person name="Culley D."/>
            <person name="Daum C."/>
            <person name="Ezra D."/>
            <person name="Gonzalez J."/>
            <person name="Henrissat B."/>
            <person name="Kuo A."/>
            <person name="Liang C."/>
            <person name="Lipzen A."/>
            <person name="Lutzoni F."/>
            <person name="Magnuson J."/>
            <person name="Mondo S."/>
            <person name="Nolan M."/>
            <person name="Ohm R."/>
            <person name="Pangilinan J."/>
            <person name="Park H.-J."/>
            <person name="Ramirez L."/>
            <person name="Alfaro M."/>
            <person name="Sun H."/>
            <person name="Tritt A."/>
            <person name="Yoshinaga Y."/>
            <person name="Zwiers L.-H."/>
            <person name="Turgeon B."/>
            <person name="Goodwin S."/>
            <person name="Spatafora J."/>
            <person name="Crous P."/>
            <person name="Grigoriev I."/>
        </authorList>
    </citation>
    <scope>NUCLEOTIDE SEQUENCE</scope>
    <source>
        <strain evidence="31">CBS 101060</strain>
    </source>
</reference>
<comment type="catalytic activity">
    <reaction evidence="27">
        <text>L-threonyl-[protein] + ATP = O-phospho-L-threonyl-[protein] + ADP + H(+)</text>
        <dbReference type="Rhea" id="RHEA:46608"/>
        <dbReference type="Rhea" id="RHEA-COMP:11060"/>
        <dbReference type="Rhea" id="RHEA-COMP:11605"/>
        <dbReference type="ChEBI" id="CHEBI:15378"/>
        <dbReference type="ChEBI" id="CHEBI:30013"/>
        <dbReference type="ChEBI" id="CHEBI:30616"/>
        <dbReference type="ChEBI" id="CHEBI:61977"/>
        <dbReference type="ChEBI" id="CHEBI:456216"/>
        <dbReference type="EC" id="2.7.11.1"/>
    </reaction>
</comment>
<dbReference type="SMART" id="SM00220">
    <property type="entry name" value="S_TKc"/>
    <property type="match status" value="1"/>
</dbReference>
<keyword evidence="13" id="KW-0597">Phosphoprotein</keyword>
<dbReference type="AlphaFoldDB" id="A0A9P4VP40"/>
<evidence type="ECO:0000256" key="11">
    <source>
        <dbReference type="ARBA" id="ARBA00022490"/>
    </source>
</evidence>
<keyword evidence="21" id="KW-0805">Transcription regulation</keyword>
<dbReference type="GO" id="GO:0005829">
    <property type="term" value="C:cytosol"/>
    <property type="evidence" value="ECO:0007669"/>
    <property type="project" value="TreeGrafter"/>
</dbReference>
<dbReference type="GO" id="GO:0004674">
    <property type="term" value="F:protein serine/threonine kinase activity"/>
    <property type="evidence" value="ECO:0007669"/>
    <property type="project" value="UniProtKB-KW"/>
</dbReference>
<dbReference type="GO" id="GO:0000781">
    <property type="term" value="C:chromosome, telomeric region"/>
    <property type="evidence" value="ECO:0007669"/>
    <property type="project" value="UniProtKB-SubCell"/>
</dbReference>
<dbReference type="GO" id="GO:0005634">
    <property type="term" value="C:nucleus"/>
    <property type="evidence" value="ECO:0007669"/>
    <property type="project" value="UniProtKB-SubCell"/>
</dbReference>
<dbReference type="InterPro" id="IPR011009">
    <property type="entry name" value="Kinase-like_dom_sf"/>
</dbReference>
<keyword evidence="15" id="KW-0819">tRNA processing</keyword>
<protein>
    <recommendedName>
        <fullName evidence="9">EKC/KEOPS complex subunit BUD32</fullName>
        <ecNumber evidence="7">2.7.11.1</ecNumber>
    </recommendedName>
    <alternativeName>
        <fullName evidence="25 26">Atypical Serine/threonine protein kinase BUD32</fullName>
    </alternativeName>
    <alternativeName>
        <fullName evidence="8">EKC/KEOPS complex subunit bud32</fullName>
    </alternativeName>
</protein>
<proteinExistence type="inferred from homology"/>
<evidence type="ECO:0000256" key="29">
    <source>
        <dbReference type="SAM" id="MobiDB-lite"/>
    </source>
</evidence>
<evidence type="ECO:0000256" key="12">
    <source>
        <dbReference type="ARBA" id="ARBA00022527"/>
    </source>
</evidence>
<dbReference type="FunFam" id="1.10.510.10:FF:000845">
    <property type="entry name" value="Probable bifunctional tRNA threonylcarbamoyladenosine biosynthesis protein"/>
    <property type="match status" value="1"/>
</dbReference>
<evidence type="ECO:0000256" key="27">
    <source>
        <dbReference type="ARBA" id="ARBA00047899"/>
    </source>
</evidence>
<keyword evidence="18" id="KW-0378">Hydrolase</keyword>
<feature type="region of interest" description="Disordered" evidence="29">
    <location>
        <begin position="174"/>
        <end position="194"/>
    </location>
</feature>
<evidence type="ECO:0000256" key="18">
    <source>
        <dbReference type="ARBA" id="ARBA00022801"/>
    </source>
</evidence>
<keyword evidence="22" id="KW-0010">Activator</keyword>
<sequence length="274" mass="30180">MSQAWLVLHTLPAPFFTSSTPLMPITQGAEALLFKTSLITTDTPAALKYRPPKPYRHPILDKKLTKQRILAEARVLVKCAREGVPVPRVLAVGWEEGWVGVEWIRGGTLRGALNEWESKRMGTYIGKSAHEDGGEEAEEAEEAVKDLMSRIGIAVGRLHQAGVVHGDLTTSNIMLRPTTQSPSGESQEHEQSNGSLKDEVVLIDFGLAAQSVQDEDRAVDLYVLERAFGATHPKAEPFFGDLLRAYGDSFKGAKVVVKRLEEVRLRGRKKSMIG</sequence>
<keyword evidence="24" id="KW-0539">Nucleus</keyword>
<keyword evidence="19" id="KW-0067">ATP-binding</keyword>
<dbReference type="InterPro" id="IPR022495">
    <property type="entry name" value="Bud32"/>
</dbReference>
<keyword evidence="11" id="KW-0963">Cytoplasm</keyword>
<evidence type="ECO:0000259" key="30">
    <source>
        <dbReference type="PROSITE" id="PS50011"/>
    </source>
</evidence>
<evidence type="ECO:0000256" key="13">
    <source>
        <dbReference type="ARBA" id="ARBA00022553"/>
    </source>
</evidence>
<evidence type="ECO:0000256" key="8">
    <source>
        <dbReference type="ARBA" id="ARBA00013948"/>
    </source>
</evidence>
<comment type="subunit">
    <text evidence="6">Component of the EKC/KEOPS complex composed of at least BUD32, CGI121, GON7, KAE1 and PCC1; the whole complex dimerizes.</text>
</comment>
<keyword evidence="23" id="KW-0804">Transcription</keyword>
<dbReference type="InterPro" id="IPR008266">
    <property type="entry name" value="Tyr_kinase_AS"/>
</dbReference>
<dbReference type="PROSITE" id="PS00109">
    <property type="entry name" value="PROTEIN_KINASE_TYR"/>
    <property type="match status" value="1"/>
</dbReference>
<keyword evidence="32" id="KW-1185">Reference proteome</keyword>
<dbReference type="GO" id="GO:0070525">
    <property type="term" value="P:tRNA threonylcarbamoyladenosine metabolic process"/>
    <property type="evidence" value="ECO:0007669"/>
    <property type="project" value="TreeGrafter"/>
</dbReference>
<dbReference type="FunFam" id="3.30.200.20:FF:000603">
    <property type="entry name" value="EKC/KEOPS complex subunit bud32"/>
    <property type="match status" value="1"/>
</dbReference>
<comment type="caution">
    <text evidence="31">The sequence shown here is derived from an EMBL/GenBank/DDBJ whole genome shotgun (WGS) entry which is preliminary data.</text>
</comment>
<evidence type="ECO:0000256" key="28">
    <source>
        <dbReference type="ARBA" id="ARBA00048679"/>
    </source>
</evidence>
<keyword evidence="20" id="KW-0779">Telomere</keyword>
<dbReference type="EMBL" id="MU006097">
    <property type="protein sequence ID" value="KAF2838393.1"/>
    <property type="molecule type" value="Genomic_DNA"/>
</dbReference>
<dbReference type="InterPro" id="IPR000719">
    <property type="entry name" value="Prot_kinase_dom"/>
</dbReference>
<dbReference type="OrthoDB" id="3399at2759"/>
<evidence type="ECO:0000256" key="14">
    <source>
        <dbReference type="ARBA" id="ARBA00022679"/>
    </source>
</evidence>
<dbReference type="Gene3D" id="3.30.200.20">
    <property type="entry name" value="Phosphorylase Kinase, domain 1"/>
    <property type="match status" value="1"/>
</dbReference>
<evidence type="ECO:0000256" key="20">
    <source>
        <dbReference type="ARBA" id="ARBA00022895"/>
    </source>
</evidence>
<evidence type="ECO:0000256" key="10">
    <source>
        <dbReference type="ARBA" id="ARBA00022454"/>
    </source>
</evidence>
<evidence type="ECO:0000256" key="26">
    <source>
        <dbReference type="ARBA" id="ARBA00033194"/>
    </source>
</evidence>
<accession>A0A9P4VP40</accession>
<dbReference type="GO" id="GO:0000408">
    <property type="term" value="C:EKC/KEOPS complex"/>
    <property type="evidence" value="ECO:0007669"/>
    <property type="project" value="TreeGrafter"/>
</dbReference>
<evidence type="ECO:0000256" key="1">
    <source>
        <dbReference type="ARBA" id="ARBA00003747"/>
    </source>
</evidence>
<evidence type="ECO:0000256" key="24">
    <source>
        <dbReference type="ARBA" id="ARBA00023242"/>
    </source>
</evidence>
<dbReference type="GO" id="GO:0008033">
    <property type="term" value="P:tRNA processing"/>
    <property type="evidence" value="ECO:0007669"/>
    <property type="project" value="UniProtKB-KW"/>
</dbReference>